<dbReference type="Proteomes" id="UP000179797">
    <property type="component" value="Unassembled WGS sequence"/>
</dbReference>
<dbReference type="EMBL" id="JRYR02000001">
    <property type="protein sequence ID" value="OHX66717.1"/>
    <property type="molecule type" value="Genomic_DNA"/>
</dbReference>
<gene>
    <name evidence="1" type="ORF">NH26_10290</name>
</gene>
<dbReference type="AlphaFoldDB" id="A0A1S1Z0F0"/>
<keyword evidence="2" id="KW-1185">Reference proteome</keyword>
<name>A0A1S1Z0F0_FLAPC</name>
<sequence length="102" mass="11812">MLEKVSKQLQQELLGLRGFSGSNLKKMRLFFKTWAMSNEISSTMSNQLDLDFEISSSLTTELRDIDLRAFFKEGEISDLHCKIRGYEILDQEKLHQVLPKEG</sequence>
<evidence type="ECO:0000313" key="1">
    <source>
        <dbReference type="EMBL" id="OHX66717.1"/>
    </source>
</evidence>
<dbReference type="RefSeq" id="WP_044229219.1">
    <property type="nucleotide sequence ID" value="NZ_JRYR02000001.1"/>
</dbReference>
<evidence type="ECO:0000313" key="2">
    <source>
        <dbReference type="Proteomes" id="UP000179797"/>
    </source>
</evidence>
<organism evidence="1 2">
    <name type="scientific">Flammeovirga pacifica</name>
    <dbReference type="NCBI Taxonomy" id="915059"/>
    <lineage>
        <taxon>Bacteria</taxon>
        <taxon>Pseudomonadati</taxon>
        <taxon>Bacteroidota</taxon>
        <taxon>Cytophagia</taxon>
        <taxon>Cytophagales</taxon>
        <taxon>Flammeovirgaceae</taxon>
        <taxon>Flammeovirga</taxon>
    </lineage>
</organism>
<dbReference type="OrthoDB" id="9801263at2"/>
<reference evidence="1 2" key="1">
    <citation type="journal article" date="2012" name="Int. J. Syst. Evol. Microbiol.">
        <title>Flammeovirga pacifica sp. nov., isolated from deep-sea sediment.</title>
        <authorList>
            <person name="Xu H."/>
            <person name="Fu Y."/>
            <person name="Yang N."/>
            <person name="Ding Z."/>
            <person name="Lai Q."/>
            <person name="Zeng R."/>
        </authorList>
    </citation>
    <scope>NUCLEOTIDE SEQUENCE [LARGE SCALE GENOMIC DNA]</scope>
    <source>
        <strain evidence="2">DSM 24597 / LMG 26175 / WPAGA1</strain>
    </source>
</reference>
<protein>
    <submittedName>
        <fullName evidence="1">Uncharacterized protein</fullName>
    </submittedName>
</protein>
<proteinExistence type="predicted"/>
<comment type="caution">
    <text evidence="1">The sequence shown here is derived from an EMBL/GenBank/DDBJ whole genome shotgun (WGS) entry which is preliminary data.</text>
</comment>
<accession>A0A1S1Z0F0</accession>